<dbReference type="Proteomes" id="UP001642487">
    <property type="component" value="Chromosome 3"/>
</dbReference>
<organism evidence="1 2">
    <name type="scientific">Citrullus colocynthis</name>
    <name type="common">colocynth</name>
    <dbReference type="NCBI Taxonomy" id="252529"/>
    <lineage>
        <taxon>Eukaryota</taxon>
        <taxon>Viridiplantae</taxon>
        <taxon>Streptophyta</taxon>
        <taxon>Embryophyta</taxon>
        <taxon>Tracheophyta</taxon>
        <taxon>Spermatophyta</taxon>
        <taxon>Magnoliopsida</taxon>
        <taxon>eudicotyledons</taxon>
        <taxon>Gunneridae</taxon>
        <taxon>Pentapetalae</taxon>
        <taxon>rosids</taxon>
        <taxon>fabids</taxon>
        <taxon>Cucurbitales</taxon>
        <taxon>Cucurbitaceae</taxon>
        <taxon>Benincaseae</taxon>
        <taxon>Citrullus</taxon>
    </lineage>
</organism>
<proteinExistence type="predicted"/>
<keyword evidence="2" id="KW-1185">Reference proteome</keyword>
<gene>
    <name evidence="1" type="ORF">CITCOLO1_LOCUS10070</name>
</gene>
<accession>A0ABP0YCI8</accession>
<reference evidence="1 2" key="1">
    <citation type="submission" date="2024-03" db="EMBL/GenBank/DDBJ databases">
        <authorList>
            <person name="Gkanogiannis A."/>
            <person name="Becerra Lopez-Lavalle L."/>
        </authorList>
    </citation>
    <scope>NUCLEOTIDE SEQUENCE [LARGE SCALE GENOMIC DNA]</scope>
</reference>
<protein>
    <submittedName>
        <fullName evidence="1">Uncharacterized protein</fullName>
    </submittedName>
</protein>
<sequence length="105" mass="11648">MIEMDCHPATATRQFHSLFNFHFLGAHIHRRRTPISSLFHLLGLASTVRSTSVTVFFASALISLPSSVLASESDHKVQLPFFLISPRPPPPTRKNVKMATLGINP</sequence>
<dbReference type="EMBL" id="OZ021737">
    <property type="protein sequence ID" value="CAK9318114.1"/>
    <property type="molecule type" value="Genomic_DNA"/>
</dbReference>
<name>A0ABP0YCI8_9ROSI</name>
<evidence type="ECO:0000313" key="2">
    <source>
        <dbReference type="Proteomes" id="UP001642487"/>
    </source>
</evidence>
<evidence type="ECO:0000313" key="1">
    <source>
        <dbReference type="EMBL" id="CAK9318114.1"/>
    </source>
</evidence>